<name>A0A1F5X2L5_9BACT</name>
<accession>A0A1F5X2L5</accession>
<reference evidence="1 2" key="1">
    <citation type="journal article" date="2016" name="Nat. Commun.">
        <title>Thousands of microbial genomes shed light on interconnected biogeochemical processes in an aquifer system.</title>
        <authorList>
            <person name="Anantharaman K."/>
            <person name="Brown C.T."/>
            <person name="Hug L.A."/>
            <person name="Sharon I."/>
            <person name="Castelle C.J."/>
            <person name="Probst A.J."/>
            <person name="Thomas B.C."/>
            <person name="Singh A."/>
            <person name="Wilkins M.J."/>
            <person name="Karaoz U."/>
            <person name="Brodie E.L."/>
            <person name="Williams K.H."/>
            <person name="Hubbard S.S."/>
            <person name="Banfield J.F."/>
        </authorList>
    </citation>
    <scope>NUCLEOTIDE SEQUENCE [LARGE SCALE GENOMIC DNA]</scope>
</reference>
<comment type="caution">
    <text evidence="1">The sequence shown here is derived from an EMBL/GenBank/DDBJ whole genome shotgun (WGS) entry which is preliminary data.</text>
</comment>
<dbReference type="EMBL" id="MFIA01000026">
    <property type="protein sequence ID" value="OGF82139.1"/>
    <property type="molecule type" value="Genomic_DNA"/>
</dbReference>
<protein>
    <submittedName>
        <fullName evidence="1">Uncharacterized protein</fullName>
    </submittedName>
</protein>
<proteinExistence type="predicted"/>
<sequence length="77" mass="9200">MYDETMKRRDLVLEQNQAKTTIEVFTALYNKNTPENLPHVTVKILKEFKAANPSLFKHGDSWSMERHRKKVMDWLYS</sequence>
<evidence type="ECO:0000313" key="2">
    <source>
        <dbReference type="Proteomes" id="UP000178046"/>
    </source>
</evidence>
<dbReference type="AlphaFoldDB" id="A0A1F5X2L5"/>
<evidence type="ECO:0000313" key="1">
    <source>
        <dbReference type="EMBL" id="OGF82139.1"/>
    </source>
</evidence>
<gene>
    <name evidence="1" type="ORF">A2924_00425</name>
</gene>
<organism evidence="1 2">
    <name type="scientific">Candidatus Giovannonibacteria bacterium RIFCSPLOWO2_01_FULL_44_16</name>
    <dbReference type="NCBI Taxonomy" id="1798348"/>
    <lineage>
        <taxon>Bacteria</taxon>
        <taxon>Candidatus Giovannoniibacteriota</taxon>
    </lineage>
</organism>
<dbReference type="Proteomes" id="UP000178046">
    <property type="component" value="Unassembled WGS sequence"/>
</dbReference>